<dbReference type="CDD" id="cd14743">
    <property type="entry name" value="PAAR_CT_1"/>
    <property type="match status" value="1"/>
</dbReference>
<evidence type="ECO:0008006" key="4">
    <source>
        <dbReference type="Google" id="ProtNLM"/>
    </source>
</evidence>
<feature type="region of interest" description="Disordered" evidence="1">
    <location>
        <begin position="63"/>
        <end position="85"/>
    </location>
</feature>
<name>A0ABR7Z4F0_9PSED</name>
<sequence length="85" mass="8579">MKPIVLVGHLHACPIHGNGTVETGACSAAVGGRAIARVGDRTSCGALIETGAEHTLIEGQPAARLGDKTSHGGTLIEGEPRWSVG</sequence>
<evidence type="ECO:0000313" key="3">
    <source>
        <dbReference type="Proteomes" id="UP000805841"/>
    </source>
</evidence>
<evidence type="ECO:0000313" key="2">
    <source>
        <dbReference type="EMBL" id="MBD1600380.1"/>
    </source>
</evidence>
<protein>
    <recommendedName>
        <fullName evidence="4">PAAR repeat-containing protein</fullName>
    </recommendedName>
</protein>
<accession>A0ABR7Z4F0</accession>
<keyword evidence="3" id="KW-1185">Reference proteome</keyword>
<dbReference type="Pfam" id="PF05488">
    <property type="entry name" value="PAAR_motif"/>
    <property type="match status" value="1"/>
</dbReference>
<dbReference type="EMBL" id="JAAOCA010000021">
    <property type="protein sequence ID" value="MBD1600380.1"/>
    <property type="molecule type" value="Genomic_DNA"/>
</dbReference>
<proteinExistence type="predicted"/>
<comment type="caution">
    <text evidence="2">The sequence shown here is derived from an EMBL/GenBank/DDBJ whole genome shotgun (WGS) entry which is preliminary data.</text>
</comment>
<dbReference type="Proteomes" id="UP000805841">
    <property type="component" value="Unassembled WGS sequence"/>
</dbReference>
<gene>
    <name evidence="2" type="ORF">HAQ05_16925</name>
</gene>
<dbReference type="Gene3D" id="2.60.200.60">
    <property type="match status" value="2"/>
</dbReference>
<reference evidence="2 3" key="1">
    <citation type="journal article" date="2020" name="Insects">
        <title>Bacteria Belonging to Pseudomonas typographi sp. nov. from the Bark Beetle Ips typographus Have Genomic Potential to Aid in the Host Ecology.</title>
        <authorList>
            <person name="Peral-Aranega E."/>
            <person name="Saati-Santamaria Z."/>
            <person name="Kolarik M."/>
            <person name="Rivas R."/>
            <person name="Garcia-Fraile P."/>
        </authorList>
    </citation>
    <scope>NUCLEOTIDE SEQUENCE [LARGE SCALE GENOMIC DNA]</scope>
    <source>
        <strain evidence="2 3">CA3A</strain>
    </source>
</reference>
<evidence type="ECO:0000256" key="1">
    <source>
        <dbReference type="SAM" id="MobiDB-lite"/>
    </source>
</evidence>
<dbReference type="RefSeq" id="WP_190422648.1">
    <property type="nucleotide sequence ID" value="NZ_JAAOCA010000021.1"/>
</dbReference>
<organism evidence="2 3">
    <name type="scientific">Pseudomonas typographi</name>
    <dbReference type="NCBI Taxonomy" id="2715964"/>
    <lineage>
        <taxon>Bacteria</taxon>
        <taxon>Pseudomonadati</taxon>
        <taxon>Pseudomonadota</taxon>
        <taxon>Gammaproteobacteria</taxon>
        <taxon>Pseudomonadales</taxon>
        <taxon>Pseudomonadaceae</taxon>
        <taxon>Pseudomonas</taxon>
    </lineage>
</organism>
<dbReference type="InterPro" id="IPR008727">
    <property type="entry name" value="PAAR_motif"/>
</dbReference>